<reference evidence="2" key="1">
    <citation type="submission" date="2023-05" db="EMBL/GenBank/DDBJ databases">
        <authorList>
            <person name="Stuckert A."/>
        </authorList>
    </citation>
    <scope>NUCLEOTIDE SEQUENCE</scope>
</reference>
<keyword evidence="3" id="KW-1185">Reference proteome</keyword>
<feature type="non-terminal residue" evidence="2">
    <location>
        <position position="54"/>
    </location>
</feature>
<gene>
    <name evidence="2" type="ORF">SPARVUS_LOCUS5531847</name>
</gene>
<organism evidence="2 3">
    <name type="scientific">Staurois parvus</name>
    <dbReference type="NCBI Taxonomy" id="386267"/>
    <lineage>
        <taxon>Eukaryota</taxon>
        <taxon>Metazoa</taxon>
        <taxon>Chordata</taxon>
        <taxon>Craniata</taxon>
        <taxon>Vertebrata</taxon>
        <taxon>Euteleostomi</taxon>
        <taxon>Amphibia</taxon>
        <taxon>Batrachia</taxon>
        <taxon>Anura</taxon>
        <taxon>Neobatrachia</taxon>
        <taxon>Ranoidea</taxon>
        <taxon>Ranidae</taxon>
        <taxon>Staurois</taxon>
    </lineage>
</organism>
<protein>
    <submittedName>
        <fullName evidence="2">Uncharacterized protein</fullName>
    </submittedName>
</protein>
<feature type="region of interest" description="Disordered" evidence="1">
    <location>
        <begin position="1"/>
        <end position="54"/>
    </location>
</feature>
<sequence length="54" mass="5749">MGPPGNRGSWGPCVLAQTQKKPMKKVPGHLMGPPTDPGPSGSARVSKWSVRPWL</sequence>
<name>A0ABN9CS64_9NEOB</name>
<evidence type="ECO:0000313" key="2">
    <source>
        <dbReference type="EMBL" id="CAI9561976.1"/>
    </source>
</evidence>
<comment type="caution">
    <text evidence="2">The sequence shown here is derived from an EMBL/GenBank/DDBJ whole genome shotgun (WGS) entry which is preliminary data.</text>
</comment>
<dbReference type="EMBL" id="CATNWA010011556">
    <property type="protein sequence ID" value="CAI9561976.1"/>
    <property type="molecule type" value="Genomic_DNA"/>
</dbReference>
<accession>A0ABN9CS64</accession>
<dbReference type="Proteomes" id="UP001162483">
    <property type="component" value="Unassembled WGS sequence"/>
</dbReference>
<evidence type="ECO:0000313" key="3">
    <source>
        <dbReference type="Proteomes" id="UP001162483"/>
    </source>
</evidence>
<proteinExistence type="predicted"/>
<evidence type="ECO:0000256" key="1">
    <source>
        <dbReference type="SAM" id="MobiDB-lite"/>
    </source>
</evidence>